<dbReference type="Proteomes" id="UP000499080">
    <property type="component" value="Unassembled WGS sequence"/>
</dbReference>
<comment type="caution">
    <text evidence="7">The sequence shown here is derived from an EMBL/GenBank/DDBJ whole genome shotgun (WGS) entry which is preliminary data.</text>
</comment>
<dbReference type="SUPFAM" id="SSF57850">
    <property type="entry name" value="RING/U-box"/>
    <property type="match status" value="1"/>
</dbReference>
<evidence type="ECO:0000256" key="4">
    <source>
        <dbReference type="PROSITE-ProRule" id="PRU00175"/>
    </source>
</evidence>
<keyword evidence="8" id="KW-1185">Reference proteome</keyword>
<keyword evidence="2 4" id="KW-0863">Zinc-finger</keyword>
<dbReference type="CDD" id="cd16454">
    <property type="entry name" value="RING-H2_PA-TM-RING"/>
    <property type="match status" value="1"/>
</dbReference>
<sequence>MNLKDIPLILYMHLPFLRQIVGGGIVRESARKRKHSKVATDERLASSGLIRTDSDTPRKRPRNTSSDITPAIEQDASTSGQHLPNTRFQAGNRLENTGNLDRYPEASAGTPASSVVTGTDEDTQSATVQDASTSGEGQPPGTDIPTAFECPICLDTSFRQDQIKRLRCSHVFHQSCIDKWLYNNRSCPLCRAPYRRLRAHRNRRHNRNRRPRRNRRLLL</sequence>
<evidence type="ECO:0000313" key="8">
    <source>
        <dbReference type="Proteomes" id="UP000499080"/>
    </source>
</evidence>
<name>A0A4Y2K4D9_ARAVE</name>
<evidence type="ECO:0000256" key="1">
    <source>
        <dbReference type="ARBA" id="ARBA00022723"/>
    </source>
</evidence>
<gene>
    <name evidence="7" type="ORF">AVEN_128811_1</name>
</gene>
<evidence type="ECO:0000259" key="6">
    <source>
        <dbReference type="PROSITE" id="PS50089"/>
    </source>
</evidence>
<keyword evidence="1" id="KW-0479">Metal-binding</keyword>
<dbReference type="EMBL" id="BGPR01004220">
    <property type="protein sequence ID" value="GBM97280.1"/>
    <property type="molecule type" value="Genomic_DNA"/>
</dbReference>
<dbReference type="InterPro" id="IPR013083">
    <property type="entry name" value="Znf_RING/FYVE/PHD"/>
</dbReference>
<reference evidence="7 8" key="1">
    <citation type="journal article" date="2019" name="Sci. Rep.">
        <title>Orb-weaving spider Araneus ventricosus genome elucidates the spidroin gene catalogue.</title>
        <authorList>
            <person name="Kono N."/>
            <person name="Nakamura H."/>
            <person name="Ohtoshi R."/>
            <person name="Moran D.A.P."/>
            <person name="Shinohara A."/>
            <person name="Yoshida Y."/>
            <person name="Fujiwara M."/>
            <person name="Mori M."/>
            <person name="Tomita M."/>
            <person name="Arakawa K."/>
        </authorList>
    </citation>
    <scope>NUCLEOTIDE SEQUENCE [LARGE SCALE GENOMIC DNA]</scope>
</reference>
<proteinExistence type="predicted"/>
<accession>A0A4Y2K4D9</accession>
<evidence type="ECO:0000256" key="2">
    <source>
        <dbReference type="ARBA" id="ARBA00022771"/>
    </source>
</evidence>
<evidence type="ECO:0000256" key="3">
    <source>
        <dbReference type="ARBA" id="ARBA00022833"/>
    </source>
</evidence>
<keyword evidence="3" id="KW-0862">Zinc</keyword>
<dbReference type="InterPro" id="IPR001841">
    <property type="entry name" value="Znf_RING"/>
</dbReference>
<dbReference type="Gene3D" id="3.30.40.10">
    <property type="entry name" value="Zinc/RING finger domain, C3HC4 (zinc finger)"/>
    <property type="match status" value="1"/>
</dbReference>
<dbReference type="PANTHER" id="PTHR45969:SF94">
    <property type="entry name" value="OS07G0421800 PROTEIN"/>
    <property type="match status" value="1"/>
</dbReference>
<dbReference type="OrthoDB" id="7791309at2759"/>
<feature type="compositionally biased region" description="Polar residues" evidence="5">
    <location>
        <begin position="124"/>
        <end position="136"/>
    </location>
</feature>
<dbReference type="GO" id="GO:0061630">
    <property type="term" value="F:ubiquitin protein ligase activity"/>
    <property type="evidence" value="ECO:0007669"/>
    <property type="project" value="TreeGrafter"/>
</dbReference>
<dbReference type="SMART" id="SM00184">
    <property type="entry name" value="RING"/>
    <property type="match status" value="1"/>
</dbReference>
<organism evidence="7 8">
    <name type="scientific">Araneus ventricosus</name>
    <name type="common">Orbweaver spider</name>
    <name type="synonym">Epeira ventricosa</name>
    <dbReference type="NCBI Taxonomy" id="182803"/>
    <lineage>
        <taxon>Eukaryota</taxon>
        <taxon>Metazoa</taxon>
        <taxon>Ecdysozoa</taxon>
        <taxon>Arthropoda</taxon>
        <taxon>Chelicerata</taxon>
        <taxon>Arachnida</taxon>
        <taxon>Araneae</taxon>
        <taxon>Araneomorphae</taxon>
        <taxon>Entelegynae</taxon>
        <taxon>Araneoidea</taxon>
        <taxon>Araneidae</taxon>
        <taxon>Araneus</taxon>
    </lineage>
</organism>
<dbReference type="AlphaFoldDB" id="A0A4Y2K4D9"/>
<feature type="domain" description="RING-type" evidence="6">
    <location>
        <begin position="150"/>
        <end position="191"/>
    </location>
</feature>
<dbReference type="GO" id="GO:0016567">
    <property type="term" value="P:protein ubiquitination"/>
    <property type="evidence" value="ECO:0007669"/>
    <property type="project" value="TreeGrafter"/>
</dbReference>
<evidence type="ECO:0000256" key="5">
    <source>
        <dbReference type="SAM" id="MobiDB-lite"/>
    </source>
</evidence>
<protein>
    <recommendedName>
        <fullName evidence="6">RING-type domain-containing protein</fullName>
    </recommendedName>
</protein>
<dbReference type="GO" id="GO:0008270">
    <property type="term" value="F:zinc ion binding"/>
    <property type="evidence" value="ECO:0007669"/>
    <property type="project" value="UniProtKB-KW"/>
</dbReference>
<dbReference type="PANTHER" id="PTHR45969">
    <property type="entry name" value="RING ZINC FINGER PROTEIN-RELATED"/>
    <property type="match status" value="1"/>
</dbReference>
<feature type="compositionally biased region" description="Polar residues" evidence="5">
    <location>
        <begin position="75"/>
        <end position="99"/>
    </location>
</feature>
<feature type="region of interest" description="Disordered" evidence="5">
    <location>
        <begin position="30"/>
        <end position="142"/>
    </location>
</feature>
<dbReference type="PROSITE" id="PS50089">
    <property type="entry name" value="ZF_RING_2"/>
    <property type="match status" value="1"/>
</dbReference>
<dbReference type="Pfam" id="PF13639">
    <property type="entry name" value="zf-RING_2"/>
    <property type="match status" value="1"/>
</dbReference>
<evidence type="ECO:0000313" key="7">
    <source>
        <dbReference type="EMBL" id="GBM97280.1"/>
    </source>
</evidence>